<evidence type="ECO:0000313" key="5">
    <source>
        <dbReference type="Proteomes" id="UP001589818"/>
    </source>
</evidence>
<dbReference type="GO" id="GO:0016787">
    <property type="term" value="F:hydrolase activity"/>
    <property type="evidence" value="ECO:0007669"/>
    <property type="project" value="UniProtKB-KW"/>
</dbReference>
<dbReference type="SUPFAM" id="SSF56529">
    <property type="entry name" value="FAH"/>
    <property type="match status" value="1"/>
</dbReference>
<protein>
    <submittedName>
        <fullName evidence="4">Fumarylacetoacetate hydrolase family protein</fullName>
    </submittedName>
</protein>
<sequence>MRLVQFTKRAEPGGEPRLGIWREDGRIAAVTGVPSMKAWIERCAESGDRAAQGLALAESAQEIIEFEEVRLEAPLPDPAKMIFVGLNYYDHAAESNMAVPKVPVLFPKYANSIVGPEDDVIIPAEVTQCDYEVELAVIIGKKAKRVSPEEAMDYVFGYTVINDVSARDIQLPEGQWTRGKAIDTFAPMGPCVVTKDAIAEPGALDLSLALNGLTMQNANTRDLIFDIPYLISFLSRTMTLAPGDIISTGTPPGVGLGHKPPVWLKDGDVTEAYVQGIGSLRNRYVQEPDPSNPQP</sequence>
<keyword evidence="2" id="KW-0479">Metal-binding</keyword>
<name>A0ABV6JH48_9BACL</name>
<dbReference type="Gene3D" id="3.90.850.10">
    <property type="entry name" value="Fumarylacetoacetase-like, C-terminal domain"/>
    <property type="match status" value="1"/>
</dbReference>
<dbReference type="RefSeq" id="WP_256555056.1">
    <property type="nucleotide sequence ID" value="NZ_JANHOF010000001.1"/>
</dbReference>
<dbReference type="PANTHER" id="PTHR42796">
    <property type="entry name" value="FUMARYLACETOACETATE HYDROLASE DOMAIN-CONTAINING PROTEIN 2A-RELATED"/>
    <property type="match status" value="1"/>
</dbReference>
<dbReference type="InterPro" id="IPR036663">
    <property type="entry name" value="Fumarylacetoacetase_C_sf"/>
</dbReference>
<dbReference type="Pfam" id="PF01557">
    <property type="entry name" value="FAA_hydrolase"/>
    <property type="match status" value="1"/>
</dbReference>
<proteinExistence type="inferred from homology"/>
<dbReference type="EMBL" id="JBHLVF010000041">
    <property type="protein sequence ID" value="MFC0395250.1"/>
    <property type="molecule type" value="Genomic_DNA"/>
</dbReference>
<keyword evidence="4" id="KW-0378">Hydrolase</keyword>
<comment type="caution">
    <text evidence="4">The sequence shown here is derived from an EMBL/GenBank/DDBJ whole genome shotgun (WGS) entry which is preliminary data.</text>
</comment>
<dbReference type="InterPro" id="IPR011234">
    <property type="entry name" value="Fumarylacetoacetase-like_C"/>
</dbReference>
<keyword evidence="5" id="KW-1185">Reference proteome</keyword>
<organism evidence="4 5">
    <name type="scientific">Paenibacillus mendelii</name>
    <dbReference type="NCBI Taxonomy" id="206163"/>
    <lineage>
        <taxon>Bacteria</taxon>
        <taxon>Bacillati</taxon>
        <taxon>Bacillota</taxon>
        <taxon>Bacilli</taxon>
        <taxon>Bacillales</taxon>
        <taxon>Paenibacillaceae</taxon>
        <taxon>Paenibacillus</taxon>
    </lineage>
</organism>
<dbReference type="Proteomes" id="UP001589818">
    <property type="component" value="Unassembled WGS sequence"/>
</dbReference>
<comment type="similarity">
    <text evidence="1">Belongs to the FAH family.</text>
</comment>
<feature type="domain" description="Fumarylacetoacetase-like C-terminal" evidence="3">
    <location>
        <begin position="81"/>
        <end position="283"/>
    </location>
</feature>
<reference evidence="4 5" key="1">
    <citation type="submission" date="2024-09" db="EMBL/GenBank/DDBJ databases">
        <authorList>
            <person name="Sun Q."/>
            <person name="Mori K."/>
        </authorList>
    </citation>
    <scope>NUCLEOTIDE SEQUENCE [LARGE SCALE GENOMIC DNA]</scope>
    <source>
        <strain evidence="4 5">CCM 4839</strain>
    </source>
</reference>
<dbReference type="PANTHER" id="PTHR42796:SF4">
    <property type="entry name" value="FUMARYLACETOACETATE HYDROLASE DOMAIN-CONTAINING PROTEIN 2A"/>
    <property type="match status" value="1"/>
</dbReference>
<accession>A0ABV6JH48</accession>
<dbReference type="InterPro" id="IPR051121">
    <property type="entry name" value="FAH"/>
</dbReference>
<evidence type="ECO:0000313" key="4">
    <source>
        <dbReference type="EMBL" id="MFC0395250.1"/>
    </source>
</evidence>
<gene>
    <name evidence="4" type="ORF">ACFFJ8_28270</name>
</gene>
<evidence type="ECO:0000256" key="1">
    <source>
        <dbReference type="ARBA" id="ARBA00010211"/>
    </source>
</evidence>
<evidence type="ECO:0000256" key="2">
    <source>
        <dbReference type="ARBA" id="ARBA00022723"/>
    </source>
</evidence>
<evidence type="ECO:0000259" key="3">
    <source>
        <dbReference type="Pfam" id="PF01557"/>
    </source>
</evidence>